<dbReference type="STRING" id="499555.BJL86_1386"/>
<dbReference type="GO" id="GO:0017061">
    <property type="term" value="F:S-methyl-5-thioadenosine phosphorylase activity"/>
    <property type="evidence" value="ECO:0007669"/>
    <property type="project" value="UniProtKB-EC"/>
</dbReference>
<dbReference type="AlphaFoldDB" id="A0A173LKX0"/>
<dbReference type="GO" id="GO:0016491">
    <property type="term" value="F:oxidoreductase activity"/>
    <property type="evidence" value="ECO:0007669"/>
    <property type="project" value="UniProtKB-KW"/>
</dbReference>
<evidence type="ECO:0000256" key="7">
    <source>
        <dbReference type="ARBA" id="ARBA00022679"/>
    </source>
</evidence>
<keyword evidence="12" id="KW-0186">Copper</keyword>
<reference evidence="17 18" key="1">
    <citation type="submission" date="2016-06" db="EMBL/GenBank/DDBJ databases">
        <title>Complete genome sequence of a saline-alkali tolerant type strain Dietzia timorensis ID05-A0528T.</title>
        <authorList>
            <person name="Wu X."/>
        </authorList>
    </citation>
    <scope>NUCLEOTIDE SEQUENCE [LARGE SCALE GENOMIC DNA]</scope>
    <source>
        <strain evidence="17 18">ID05-A0528</strain>
    </source>
</reference>
<comment type="function">
    <text evidence="4">Purine nucleoside enzyme that catalyzes the phosphorolysis of adenosine and inosine nucleosides, yielding D-ribose 1-phosphate and the respective free bases, adenine and hypoxanthine. Also catalyzes the phosphorolysis of S-methyl-5'-thioadenosine into adenine and S-methyl-5-thio-alpha-D-ribose 1-phosphate. Also has adenosine deaminase activity.</text>
</comment>
<dbReference type="RefSeq" id="WP_075844890.1">
    <property type="nucleotide sequence ID" value="NZ_CP015961.1"/>
</dbReference>
<comment type="catalytic activity">
    <reaction evidence="14">
        <text>adenosine + phosphate = alpha-D-ribose 1-phosphate + adenine</text>
        <dbReference type="Rhea" id="RHEA:27642"/>
        <dbReference type="ChEBI" id="CHEBI:16335"/>
        <dbReference type="ChEBI" id="CHEBI:16708"/>
        <dbReference type="ChEBI" id="CHEBI:43474"/>
        <dbReference type="ChEBI" id="CHEBI:57720"/>
        <dbReference type="EC" id="2.4.2.1"/>
    </reaction>
    <physiologicalReaction direction="left-to-right" evidence="14">
        <dbReference type="Rhea" id="RHEA:27643"/>
    </physiologicalReaction>
</comment>
<evidence type="ECO:0000256" key="4">
    <source>
        <dbReference type="ARBA" id="ARBA00003215"/>
    </source>
</evidence>
<dbReference type="FunFam" id="3.60.140.10:FF:000003">
    <property type="entry name" value="Polyphenol oxidase"/>
    <property type="match status" value="1"/>
</dbReference>
<dbReference type="InterPro" id="IPR038371">
    <property type="entry name" value="Cu_polyphenol_OxRdtase_sf"/>
</dbReference>
<comment type="cofactor">
    <cofactor evidence="2">
        <name>Zn(2+)</name>
        <dbReference type="ChEBI" id="CHEBI:29105"/>
    </cofactor>
</comment>
<dbReference type="InterPro" id="IPR003730">
    <property type="entry name" value="Cu_polyphenol_OxRdtase"/>
</dbReference>
<keyword evidence="11" id="KW-0560">Oxidoreductase</keyword>
<dbReference type="PANTHER" id="PTHR30616:SF2">
    <property type="entry name" value="PURINE NUCLEOSIDE PHOSPHORYLASE LACC1"/>
    <property type="match status" value="1"/>
</dbReference>
<keyword evidence="9" id="KW-0378">Hydrolase</keyword>
<dbReference type="Gene3D" id="3.60.140.10">
    <property type="entry name" value="CNF1/YfiH-like putative cysteine hydrolases"/>
    <property type="match status" value="1"/>
</dbReference>
<evidence type="ECO:0000313" key="17">
    <source>
        <dbReference type="EMBL" id="ANI92168.1"/>
    </source>
</evidence>
<evidence type="ECO:0000256" key="9">
    <source>
        <dbReference type="ARBA" id="ARBA00022801"/>
    </source>
</evidence>
<comment type="catalytic activity">
    <reaction evidence="1">
        <text>inosine + phosphate = alpha-D-ribose 1-phosphate + hypoxanthine</text>
        <dbReference type="Rhea" id="RHEA:27646"/>
        <dbReference type="ChEBI" id="CHEBI:17368"/>
        <dbReference type="ChEBI" id="CHEBI:17596"/>
        <dbReference type="ChEBI" id="CHEBI:43474"/>
        <dbReference type="ChEBI" id="CHEBI:57720"/>
        <dbReference type="EC" id="2.4.2.1"/>
    </reaction>
    <physiologicalReaction direction="left-to-right" evidence="1">
        <dbReference type="Rhea" id="RHEA:27647"/>
    </physiologicalReaction>
</comment>
<evidence type="ECO:0000256" key="5">
    <source>
        <dbReference type="ARBA" id="ARBA00007353"/>
    </source>
</evidence>
<keyword evidence="8" id="KW-0479">Metal-binding</keyword>
<evidence type="ECO:0000256" key="16">
    <source>
        <dbReference type="RuleBase" id="RU361274"/>
    </source>
</evidence>
<organism evidence="17 18">
    <name type="scientific">Dietzia timorensis</name>
    <dbReference type="NCBI Taxonomy" id="499555"/>
    <lineage>
        <taxon>Bacteria</taxon>
        <taxon>Bacillati</taxon>
        <taxon>Actinomycetota</taxon>
        <taxon>Actinomycetes</taxon>
        <taxon>Mycobacteriales</taxon>
        <taxon>Dietziaceae</taxon>
        <taxon>Dietzia</taxon>
    </lineage>
</organism>
<name>A0A173LKX0_9ACTN</name>
<dbReference type="Proteomes" id="UP000186104">
    <property type="component" value="Chromosome"/>
</dbReference>
<dbReference type="GO" id="GO:0016787">
    <property type="term" value="F:hydrolase activity"/>
    <property type="evidence" value="ECO:0007669"/>
    <property type="project" value="UniProtKB-KW"/>
</dbReference>
<evidence type="ECO:0000256" key="12">
    <source>
        <dbReference type="ARBA" id="ARBA00023008"/>
    </source>
</evidence>
<evidence type="ECO:0000256" key="15">
    <source>
        <dbReference type="ARBA" id="ARBA00049893"/>
    </source>
</evidence>
<evidence type="ECO:0000313" key="18">
    <source>
        <dbReference type="Proteomes" id="UP000186104"/>
    </source>
</evidence>
<dbReference type="OrthoDB" id="4279at2"/>
<evidence type="ECO:0000256" key="3">
    <source>
        <dbReference type="ARBA" id="ARBA00001973"/>
    </source>
</evidence>
<evidence type="ECO:0000256" key="11">
    <source>
        <dbReference type="ARBA" id="ARBA00023002"/>
    </source>
</evidence>
<dbReference type="NCBIfam" id="TIGR00726">
    <property type="entry name" value="peptidoglycan editing factor PgeF"/>
    <property type="match status" value="1"/>
</dbReference>
<evidence type="ECO:0000256" key="2">
    <source>
        <dbReference type="ARBA" id="ARBA00001947"/>
    </source>
</evidence>
<keyword evidence="7" id="KW-0808">Transferase</keyword>
<gene>
    <name evidence="17" type="ORF">BJL86_1386</name>
</gene>
<evidence type="ECO:0000256" key="8">
    <source>
        <dbReference type="ARBA" id="ARBA00022723"/>
    </source>
</evidence>
<accession>A0A173LKX0</accession>
<dbReference type="SUPFAM" id="SSF64438">
    <property type="entry name" value="CNF1/YfiH-like putative cysteine hydrolases"/>
    <property type="match status" value="1"/>
</dbReference>
<evidence type="ECO:0000256" key="1">
    <source>
        <dbReference type="ARBA" id="ARBA00000553"/>
    </source>
</evidence>
<dbReference type="GO" id="GO:0005507">
    <property type="term" value="F:copper ion binding"/>
    <property type="evidence" value="ECO:0007669"/>
    <property type="project" value="TreeGrafter"/>
</dbReference>
<keyword evidence="10" id="KW-0862">Zinc</keyword>
<dbReference type="Pfam" id="PF02578">
    <property type="entry name" value="Cu-oxidase_4"/>
    <property type="match status" value="1"/>
</dbReference>
<comment type="catalytic activity">
    <reaction evidence="13">
        <text>adenosine + H2O + H(+) = inosine + NH4(+)</text>
        <dbReference type="Rhea" id="RHEA:24408"/>
        <dbReference type="ChEBI" id="CHEBI:15377"/>
        <dbReference type="ChEBI" id="CHEBI:15378"/>
        <dbReference type="ChEBI" id="CHEBI:16335"/>
        <dbReference type="ChEBI" id="CHEBI:17596"/>
        <dbReference type="ChEBI" id="CHEBI:28938"/>
        <dbReference type="EC" id="3.5.4.4"/>
    </reaction>
    <physiologicalReaction direction="left-to-right" evidence="13">
        <dbReference type="Rhea" id="RHEA:24409"/>
    </physiologicalReaction>
</comment>
<sequence>MNARVRRIITTRRGGASSGKYDSFNLGEHVGDEPAAVRANRRRLAEKLGLDEGDFVWMDQVHGTRVVRVKSAPGGAIPGTDAVVTDQPNLALSVLTADCVPVLAADETAGVIGAAHAGRKGSSDGIVPALIAAMESLGAQPERITVLLGPAASGDFYELPEQMVADTESVLPGSRSTTTGGTPSVDLRKGLTRQLASLGVTDVDTDPRCTIADPELYSYRREGTTGRLASVIVRQG</sequence>
<proteinExistence type="inferred from homology"/>
<protein>
    <recommendedName>
        <fullName evidence="16">Purine nucleoside phosphorylase</fullName>
    </recommendedName>
</protein>
<evidence type="ECO:0000256" key="14">
    <source>
        <dbReference type="ARBA" id="ARBA00048968"/>
    </source>
</evidence>
<dbReference type="CDD" id="cd16833">
    <property type="entry name" value="YfiH"/>
    <property type="match status" value="1"/>
</dbReference>
<comment type="catalytic activity">
    <reaction evidence="15">
        <text>S-methyl-5'-thioadenosine + phosphate = 5-(methylsulfanyl)-alpha-D-ribose 1-phosphate + adenine</text>
        <dbReference type="Rhea" id="RHEA:11852"/>
        <dbReference type="ChEBI" id="CHEBI:16708"/>
        <dbReference type="ChEBI" id="CHEBI:17509"/>
        <dbReference type="ChEBI" id="CHEBI:43474"/>
        <dbReference type="ChEBI" id="CHEBI:58533"/>
        <dbReference type="EC" id="2.4.2.28"/>
    </reaction>
    <physiologicalReaction direction="left-to-right" evidence="15">
        <dbReference type="Rhea" id="RHEA:11853"/>
    </physiologicalReaction>
</comment>
<dbReference type="EMBL" id="CP015961">
    <property type="protein sequence ID" value="ANI92168.1"/>
    <property type="molecule type" value="Genomic_DNA"/>
</dbReference>
<comment type="subunit">
    <text evidence="6">Homodimer.</text>
</comment>
<comment type="similarity">
    <text evidence="5 16">Belongs to the purine nucleoside phosphorylase YfiH/LACC1 family.</text>
</comment>
<keyword evidence="18" id="KW-1185">Reference proteome</keyword>
<evidence type="ECO:0000256" key="13">
    <source>
        <dbReference type="ARBA" id="ARBA00047989"/>
    </source>
</evidence>
<dbReference type="InterPro" id="IPR011324">
    <property type="entry name" value="Cytotoxic_necrot_fac-like_cat"/>
</dbReference>
<dbReference type="PANTHER" id="PTHR30616">
    <property type="entry name" value="UNCHARACTERIZED PROTEIN YFIH"/>
    <property type="match status" value="1"/>
</dbReference>
<evidence type="ECO:0000256" key="10">
    <source>
        <dbReference type="ARBA" id="ARBA00022833"/>
    </source>
</evidence>
<dbReference type="KEGG" id="dtm:BJL86_1386"/>
<comment type="cofactor">
    <cofactor evidence="3">
        <name>Cu(2+)</name>
        <dbReference type="ChEBI" id="CHEBI:29036"/>
    </cofactor>
</comment>
<evidence type="ECO:0000256" key="6">
    <source>
        <dbReference type="ARBA" id="ARBA00011738"/>
    </source>
</evidence>